<dbReference type="EMBL" id="CP005987">
    <property type="protein sequence ID" value="AIA56665.1"/>
    <property type="molecule type" value="Genomic_DNA"/>
</dbReference>
<keyword evidence="2" id="KW-0614">Plasmid</keyword>
<feature type="transmembrane region" description="Helical" evidence="1">
    <location>
        <begin position="286"/>
        <end position="306"/>
    </location>
</feature>
<keyword evidence="1" id="KW-1133">Transmembrane helix</keyword>
<proteinExistence type="predicted"/>
<sequence>MPNSAYTPSTELRRAFGTVRILFGIAWLVNTYLQMNPAYSAHFLDSLSADWAAGQPSWLAAYGHWTVHWVTAMGAERVAGITIALDAFLAASLISGLGLPFLAWVGVLYNLWLWSTVGGLGGPYTAGATDPGTAIVYALAFLLVIWTRSWEGLSLARARPQAISLGHMRAARLLFGLLWAFDAFWKWQPYFLTHAVSYLQQAEPGEPAWIVAYIAFFIALIQLVGPIVFGVFAALAESLIALALLFGRGLRWMIPLGLAYSIGLWTTAEGWGGPYLPGATANKGDVLGTTNIYAIVFLFFAAWVYLGPSRSRVAAEERSATAADLGAPG</sequence>
<dbReference type="KEGG" id="acz:Acaty_m0092"/>
<evidence type="ECO:0000256" key="1">
    <source>
        <dbReference type="SAM" id="Phobius"/>
    </source>
</evidence>
<feature type="transmembrane region" description="Helical" evidence="1">
    <location>
        <begin position="12"/>
        <end position="33"/>
    </location>
</feature>
<organism evidence="2 3">
    <name type="scientific">Acidithiobacillus caldus (strain ATCC 51756 / DSM 8584 / KU)</name>
    <dbReference type="NCBI Taxonomy" id="637389"/>
    <lineage>
        <taxon>Bacteria</taxon>
        <taxon>Pseudomonadati</taxon>
        <taxon>Pseudomonadota</taxon>
        <taxon>Acidithiobacillia</taxon>
        <taxon>Acidithiobacillales</taxon>
        <taxon>Acidithiobacillaceae</taxon>
        <taxon>Acidithiobacillus</taxon>
    </lineage>
</organism>
<dbReference type="AlphaFoldDB" id="A0A059ZYT2"/>
<evidence type="ECO:0000313" key="3">
    <source>
        <dbReference type="Proteomes" id="UP000005522"/>
    </source>
</evidence>
<reference evidence="2 3" key="1">
    <citation type="journal article" date="2009" name="J. Bacteriol.">
        <title>Draft genome sequence of the extremely acidophilic bacterium Acidithiobacillus caldus ATCC 51756 reveals metabolic versatility in the genus Acidithiobacillus.</title>
        <authorList>
            <person name="Valdes J."/>
            <person name="Quatrini R."/>
            <person name="Hallberg K."/>
            <person name="Dopson M."/>
            <person name="Valenzuela P.D."/>
            <person name="Holmes D.S."/>
        </authorList>
    </citation>
    <scope>NUCLEOTIDE SEQUENCE [LARGE SCALE GENOMIC DNA]</scope>
    <source>
        <strain evidence="3">ATCC 51756 / DSM 8584 / KU</strain>
        <plasmid evidence="3">megaPlasmid mpAca1.1</plasmid>
    </source>
</reference>
<feature type="transmembrane region" description="Helical" evidence="1">
    <location>
        <begin position="87"/>
        <end position="112"/>
    </location>
</feature>
<feature type="transmembrane region" description="Helical" evidence="1">
    <location>
        <begin position="239"/>
        <end position="266"/>
    </location>
</feature>
<dbReference type="RefSeq" id="WP_004869210.1">
    <property type="nucleotide sequence ID" value="NZ_CP005987.1"/>
</dbReference>
<name>A0A059ZYT2_ACICK</name>
<feature type="transmembrane region" description="Helical" evidence="1">
    <location>
        <begin position="170"/>
        <end position="188"/>
    </location>
</feature>
<feature type="transmembrane region" description="Helical" evidence="1">
    <location>
        <begin position="132"/>
        <end position="150"/>
    </location>
</feature>
<dbReference type="eggNOG" id="COG2132">
    <property type="taxonomic scope" value="Bacteria"/>
</dbReference>
<dbReference type="HOGENOM" id="CLU_890330_0_0_6"/>
<evidence type="ECO:0000313" key="2">
    <source>
        <dbReference type="EMBL" id="AIA56665.1"/>
    </source>
</evidence>
<keyword evidence="1" id="KW-0812">Transmembrane</keyword>
<keyword evidence="1" id="KW-0472">Membrane</keyword>
<gene>
    <name evidence="2" type="ORF">Acaty_m0092</name>
</gene>
<geneLocation type="plasmid" evidence="3">
    <name>megaPlasmid mpAca1.1</name>
</geneLocation>
<dbReference type="Proteomes" id="UP000005522">
    <property type="component" value="Plasmid megap mpAca1.1"/>
</dbReference>
<protein>
    <submittedName>
        <fullName evidence="2">Multicopper oxidase, type 3</fullName>
    </submittedName>
</protein>
<feature type="transmembrane region" description="Helical" evidence="1">
    <location>
        <begin position="208"/>
        <end position="232"/>
    </location>
</feature>
<accession>A0A059ZYT2</accession>